<gene>
    <name evidence="2" type="ORF">Plo01_03650</name>
</gene>
<comment type="caution">
    <text evidence="2">The sequence shown here is derived from an EMBL/GenBank/DDBJ whole genome shotgun (WGS) entry which is preliminary data.</text>
</comment>
<evidence type="ECO:0000313" key="3">
    <source>
        <dbReference type="Proteomes" id="UP000616724"/>
    </source>
</evidence>
<proteinExistence type="predicted"/>
<sequence>MGELVDQGGFRSAGDDRRAVQFGEALTSVYQGPARDDPDRAAARARPRSTPRRPSLSIAKVLPTPAPRPGKSAAAPRGTPITIPQIPETY</sequence>
<organism evidence="2 3">
    <name type="scientific">Planobispora longispora</name>
    <dbReference type="NCBI Taxonomy" id="28887"/>
    <lineage>
        <taxon>Bacteria</taxon>
        <taxon>Bacillati</taxon>
        <taxon>Actinomycetota</taxon>
        <taxon>Actinomycetes</taxon>
        <taxon>Streptosporangiales</taxon>
        <taxon>Streptosporangiaceae</taxon>
        <taxon>Planobispora</taxon>
    </lineage>
</organism>
<reference evidence="2 3" key="1">
    <citation type="submission" date="2021-01" db="EMBL/GenBank/DDBJ databases">
        <title>Whole genome shotgun sequence of Planobispora longispora NBRC 13918.</title>
        <authorList>
            <person name="Komaki H."/>
            <person name="Tamura T."/>
        </authorList>
    </citation>
    <scope>NUCLEOTIDE SEQUENCE [LARGE SCALE GENOMIC DNA]</scope>
    <source>
        <strain evidence="2 3">NBRC 13918</strain>
    </source>
</reference>
<protein>
    <submittedName>
        <fullName evidence="2">Uncharacterized protein</fullName>
    </submittedName>
</protein>
<accession>A0A8J3W3L6</accession>
<evidence type="ECO:0000256" key="1">
    <source>
        <dbReference type="SAM" id="MobiDB-lite"/>
    </source>
</evidence>
<evidence type="ECO:0000313" key="2">
    <source>
        <dbReference type="EMBL" id="GIH73936.1"/>
    </source>
</evidence>
<name>A0A8J3W3L6_9ACTN</name>
<feature type="region of interest" description="Disordered" evidence="1">
    <location>
        <begin position="24"/>
        <end position="90"/>
    </location>
</feature>
<keyword evidence="3" id="KW-1185">Reference proteome</keyword>
<dbReference type="EMBL" id="BOOH01000003">
    <property type="protein sequence ID" value="GIH73936.1"/>
    <property type="molecule type" value="Genomic_DNA"/>
</dbReference>
<dbReference type="AlphaFoldDB" id="A0A8J3W3L6"/>
<dbReference type="Proteomes" id="UP000616724">
    <property type="component" value="Unassembled WGS sequence"/>
</dbReference>